<dbReference type="Proteomes" id="UP000805704">
    <property type="component" value="Chromosome 18"/>
</dbReference>
<dbReference type="EMBL" id="CM024806">
    <property type="protein sequence ID" value="KAG8008868.1"/>
    <property type="molecule type" value="Genomic_DNA"/>
</dbReference>
<evidence type="ECO:0000313" key="2">
    <source>
        <dbReference type="Proteomes" id="UP000805704"/>
    </source>
</evidence>
<comment type="caution">
    <text evidence="1">The sequence shown here is derived from an EMBL/GenBank/DDBJ whole genome shotgun (WGS) entry which is preliminary data.</text>
</comment>
<name>A0ACB7F4A7_NIBAL</name>
<organism evidence="1 2">
    <name type="scientific">Nibea albiflora</name>
    <name type="common">Yellow drum</name>
    <name type="synonym">Corvina albiflora</name>
    <dbReference type="NCBI Taxonomy" id="240163"/>
    <lineage>
        <taxon>Eukaryota</taxon>
        <taxon>Metazoa</taxon>
        <taxon>Chordata</taxon>
        <taxon>Craniata</taxon>
        <taxon>Vertebrata</taxon>
        <taxon>Euteleostomi</taxon>
        <taxon>Actinopterygii</taxon>
        <taxon>Neopterygii</taxon>
        <taxon>Teleostei</taxon>
        <taxon>Neoteleostei</taxon>
        <taxon>Acanthomorphata</taxon>
        <taxon>Eupercaria</taxon>
        <taxon>Sciaenidae</taxon>
        <taxon>Nibea</taxon>
    </lineage>
</organism>
<accession>A0ACB7F4A7</accession>
<gene>
    <name evidence="1" type="ORF">GBF38_010517</name>
</gene>
<proteinExistence type="predicted"/>
<keyword evidence="2" id="KW-1185">Reference proteome</keyword>
<evidence type="ECO:0000313" key="1">
    <source>
        <dbReference type="EMBL" id="KAG8008868.1"/>
    </source>
</evidence>
<protein>
    <submittedName>
        <fullName evidence="1">Uncharacterized protein</fullName>
    </submittedName>
</protein>
<reference evidence="1" key="1">
    <citation type="submission" date="2020-04" db="EMBL/GenBank/DDBJ databases">
        <title>A chromosome-scale assembly and high-density genetic map of the yellow drum (Nibea albiflora) genome.</title>
        <authorList>
            <person name="Xu D."/>
            <person name="Zhang W."/>
            <person name="Chen R."/>
            <person name="Tan P."/>
            <person name="Wang L."/>
            <person name="Song H."/>
            <person name="Tian L."/>
            <person name="Zhu Q."/>
            <person name="Wang B."/>
        </authorList>
    </citation>
    <scope>NUCLEOTIDE SEQUENCE</scope>
    <source>
        <strain evidence="1">ZJHYS-2018</strain>
    </source>
</reference>
<sequence>MAVTTDIAIATSAQVSFTRYAQRWRNVCGSCESASEESSAWRSEACFQRVTKEVQGFPFSLVFGRRPVNLPSRHKLFRCERPVLGPNAARLSDHSRSMESKDAGRRRRDVSVKE</sequence>